<keyword evidence="1" id="KW-0812">Transmembrane</keyword>
<dbReference type="RefSeq" id="WP_317488266.1">
    <property type="nucleotide sequence ID" value="NZ_CP136051.1"/>
</dbReference>
<feature type="transmembrane region" description="Helical" evidence="1">
    <location>
        <begin position="92"/>
        <end position="110"/>
    </location>
</feature>
<keyword evidence="3" id="KW-1185">Reference proteome</keyword>
<reference evidence="2 3" key="1">
    <citation type="journal article" date="2023" name="Microbiol. Resour. Announc.">
        <title>Complete Genome Sequence of Imperialibacter roseus strain P4T.</title>
        <authorList>
            <person name="Tizabi D.R."/>
            <person name="Bachvaroff T."/>
            <person name="Hill R.T."/>
        </authorList>
    </citation>
    <scope>NUCLEOTIDE SEQUENCE [LARGE SCALE GENOMIC DNA]</scope>
    <source>
        <strain evidence="2 3">P4T</strain>
    </source>
</reference>
<protein>
    <submittedName>
        <fullName evidence="2">Uncharacterized protein</fullName>
    </submittedName>
</protein>
<dbReference type="Proteomes" id="UP001302349">
    <property type="component" value="Chromosome"/>
</dbReference>
<keyword evidence="1" id="KW-1133">Transmembrane helix</keyword>
<dbReference type="EMBL" id="CP136051">
    <property type="protein sequence ID" value="WOK05505.1"/>
    <property type="molecule type" value="Genomic_DNA"/>
</dbReference>
<evidence type="ECO:0000313" key="2">
    <source>
        <dbReference type="EMBL" id="WOK05505.1"/>
    </source>
</evidence>
<keyword evidence="1" id="KW-0472">Membrane</keyword>
<evidence type="ECO:0000256" key="1">
    <source>
        <dbReference type="SAM" id="Phobius"/>
    </source>
</evidence>
<organism evidence="2 3">
    <name type="scientific">Imperialibacter roseus</name>
    <dbReference type="NCBI Taxonomy" id="1324217"/>
    <lineage>
        <taxon>Bacteria</taxon>
        <taxon>Pseudomonadati</taxon>
        <taxon>Bacteroidota</taxon>
        <taxon>Cytophagia</taxon>
        <taxon>Cytophagales</taxon>
        <taxon>Flammeovirgaceae</taxon>
        <taxon>Imperialibacter</taxon>
    </lineage>
</organism>
<feature type="transmembrane region" description="Helical" evidence="1">
    <location>
        <begin position="63"/>
        <end position="86"/>
    </location>
</feature>
<feature type="transmembrane region" description="Helical" evidence="1">
    <location>
        <begin position="122"/>
        <end position="145"/>
    </location>
</feature>
<proteinExistence type="predicted"/>
<name>A0ABZ0IKF9_9BACT</name>
<feature type="transmembrane region" description="Helical" evidence="1">
    <location>
        <begin position="5"/>
        <end position="23"/>
    </location>
</feature>
<gene>
    <name evidence="2" type="ORF">RT717_20740</name>
</gene>
<accession>A0ABZ0IKF9</accession>
<evidence type="ECO:0000313" key="3">
    <source>
        <dbReference type="Proteomes" id="UP001302349"/>
    </source>
</evidence>
<feature type="transmembrane region" description="Helical" evidence="1">
    <location>
        <begin position="35"/>
        <end position="56"/>
    </location>
</feature>
<sequence>MKKLIGPIVQVFFITLILAWTFFPHFNRSEFVTGLYQDIGLLLISLAIVGSVGFFWKSKLGFCLALIYYFTLVFLAIFSMSFIIVLRFGLQIVPMAFLASSLFVIIKINSKESLETFHFHGRAIAANVGSATIAAIIVMFIFVYLHVT</sequence>